<accession>A0A5J4Z3F7</accession>
<dbReference type="AlphaFoldDB" id="A0A5J4Z3F7"/>
<organism evidence="4 5">
    <name type="scientific">Porphyridium purpureum</name>
    <name type="common">Red alga</name>
    <name type="synonym">Porphyridium cruentum</name>
    <dbReference type="NCBI Taxonomy" id="35688"/>
    <lineage>
        <taxon>Eukaryota</taxon>
        <taxon>Rhodophyta</taxon>
        <taxon>Bangiophyceae</taxon>
        <taxon>Porphyridiales</taxon>
        <taxon>Porphyridiaceae</taxon>
        <taxon>Porphyridium</taxon>
    </lineage>
</organism>
<dbReference type="SUPFAM" id="SSF55811">
    <property type="entry name" value="Nudix"/>
    <property type="match status" value="1"/>
</dbReference>
<feature type="compositionally biased region" description="Low complexity" evidence="2">
    <location>
        <begin position="70"/>
        <end position="99"/>
    </location>
</feature>
<name>A0A5J4Z3F7_PORPP</name>
<dbReference type="Gene3D" id="3.90.79.10">
    <property type="entry name" value="Nucleoside Triphosphate Pyrophosphohydrolase"/>
    <property type="match status" value="1"/>
</dbReference>
<dbReference type="InterPro" id="IPR045121">
    <property type="entry name" value="CoAse"/>
</dbReference>
<dbReference type="Proteomes" id="UP000324585">
    <property type="component" value="Unassembled WGS sequence"/>
</dbReference>
<evidence type="ECO:0000259" key="3">
    <source>
        <dbReference type="PROSITE" id="PS51462"/>
    </source>
</evidence>
<dbReference type="PANTHER" id="PTHR12992:SF44">
    <property type="entry name" value="NUDIX HYDROLASE DOMAIN-CONTAINING PROTEIN"/>
    <property type="match status" value="1"/>
</dbReference>
<gene>
    <name evidence="4" type="ORF">FVE85_1163</name>
</gene>
<dbReference type="InterPro" id="IPR000086">
    <property type="entry name" value="NUDIX_hydrolase_dom"/>
</dbReference>
<dbReference type="PROSITE" id="PS51462">
    <property type="entry name" value="NUDIX"/>
    <property type="match status" value="1"/>
</dbReference>
<evidence type="ECO:0000256" key="1">
    <source>
        <dbReference type="ARBA" id="ARBA00022801"/>
    </source>
</evidence>
<keyword evidence="5" id="KW-1185">Reference proteome</keyword>
<evidence type="ECO:0000313" key="4">
    <source>
        <dbReference type="EMBL" id="KAA8497434.1"/>
    </source>
</evidence>
<dbReference type="CDD" id="cd03426">
    <property type="entry name" value="NUDIX_CoAse_Nudt7"/>
    <property type="match status" value="1"/>
</dbReference>
<evidence type="ECO:0000313" key="5">
    <source>
        <dbReference type="Proteomes" id="UP000324585"/>
    </source>
</evidence>
<dbReference type="OMA" id="DSAYCAF"/>
<dbReference type="PROSITE" id="PS00893">
    <property type="entry name" value="NUDIX_BOX"/>
    <property type="match status" value="1"/>
</dbReference>
<sequence>MATRASAGAGVGGGGNCRALFDALMRATPRSSEATGGHMSPTRKTSRASVALILRPAHGACWSDAKDKPSSSSSSSSRSETMQPASNPNPIQNAIPNPSLVVSGPGSLRQLERARLQDLEVLFIQRAARSDDPWSGHLALPGGKRDGGETDLDTAIRETLEEVGLDLRANWQCCGRLNDRRVPKRTGRSNKLPPASDNLAYCTFVFLQVRAEPVQLHLNEAEIQSAFWVPLDIFSKTELVDRHGVIHTGIHFFPWLRKLLPRFLFAYLKLDEVAFPAVNVWEYAVDVAYPARGSAGSGAHNRPPASPPPPLWGLTLSAISDFISLDGRYTRLDVPLMEPRNRVVRFFYTWFVERSRTKTKSIPSSITDASDTIT</sequence>
<protein>
    <recommendedName>
        <fullName evidence="3">Nudix hydrolase domain-containing protein</fullName>
    </recommendedName>
</protein>
<evidence type="ECO:0000256" key="2">
    <source>
        <dbReference type="SAM" id="MobiDB-lite"/>
    </source>
</evidence>
<feature type="region of interest" description="Disordered" evidence="2">
    <location>
        <begin position="61"/>
        <end position="101"/>
    </location>
</feature>
<comment type="caution">
    <text evidence="4">The sequence shown here is derived from an EMBL/GenBank/DDBJ whole genome shotgun (WGS) entry which is preliminary data.</text>
</comment>
<keyword evidence="1" id="KW-0378">Hydrolase</keyword>
<dbReference type="InterPro" id="IPR015797">
    <property type="entry name" value="NUDIX_hydrolase-like_dom_sf"/>
</dbReference>
<feature type="domain" description="Nudix hydrolase" evidence="3">
    <location>
        <begin position="98"/>
        <end position="258"/>
    </location>
</feature>
<proteinExistence type="predicted"/>
<reference evidence="5" key="1">
    <citation type="journal article" date="2019" name="Nat. Commun.">
        <title>Expansion of phycobilisome linker gene families in mesophilic red algae.</title>
        <authorList>
            <person name="Lee J."/>
            <person name="Kim D."/>
            <person name="Bhattacharya D."/>
            <person name="Yoon H.S."/>
        </authorList>
    </citation>
    <scope>NUCLEOTIDE SEQUENCE [LARGE SCALE GENOMIC DNA]</scope>
    <source>
        <strain evidence="5">CCMP 1328</strain>
    </source>
</reference>
<dbReference type="PANTHER" id="PTHR12992">
    <property type="entry name" value="NUDIX HYDROLASE"/>
    <property type="match status" value="1"/>
</dbReference>
<dbReference type="EMBL" id="VRMN01000002">
    <property type="protein sequence ID" value="KAA8497434.1"/>
    <property type="molecule type" value="Genomic_DNA"/>
</dbReference>
<dbReference type="Pfam" id="PF00293">
    <property type="entry name" value="NUDIX"/>
    <property type="match status" value="1"/>
</dbReference>
<dbReference type="GO" id="GO:0010945">
    <property type="term" value="F:coenzyme A diphosphatase activity"/>
    <property type="evidence" value="ECO:0007669"/>
    <property type="project" value="InterPro"/>
</dbReference>
<dbReference type="OrthoDB" id="77989at2759"/>
<dbReference type="InterPro" id="IPR020084">
    <property type="entry name" value="NUDIX_hydrolase_CS"/>
</dbReference>